<dbReference type="RefSeq" id="WP_270896846.1">
    <property type="nucleotide sequence ID" value="NZ_JBHSPF010000002.1"/>
</dbReference>
<evidence type="ECO:0000313" key="6">
    <source>
        <dbReference type="EMBL" id="MFC5627323.1"/>
    </source>
</evidence>
<gene>
    <name evidence="6" type="ORF">ACFPTR_00220</name>
</gene>
<keyword evidence="3" id="KW-0449">Lipoprotein</keyword>
<feature type="signal peptide" evidence="4">
    <location>
        <begin position="1"/>
        <end position="18"/>
    </location>
</feature>
<evidence type="ECO:0000256" key="4">
    <source>
        <dbReference type="SAM" id="SignalP"/>
    </source>
</evidence>
<dbReference type="PANTHER" id="PTHR35936:SF18">
    <property type="entry name" value="L-CYSTINE-BINDING PROTEIN TCYJ"/>
    <property type="match status" value="1"/>
</dbReference>
<evidence type="ECO:0000256" key="3">
    <source>
        <dbReference type="ARBA" id="ARBA00023288"/>
    </source>
</evidence>
<keyword evidence="7" id="KW-1185">Reference proteome</keyword>
<accession>A0ABW0U310</accession>
<dbReference type="SUPFAM" id="SSF53850">
    <property type="entry name" value="Periplasmic binding protein-like II"/>
    <property type="match status" value="1"/>
</dbReference>
<protein>
    <submittedName>
        <fullName evidence="6">Amino acid ABC transporter substrate-binding protein</fullName>
    </submittedName>
</protein>
<comment type="caution">
    <text evidence="6">The sequence shown here is derived from an EMBL/GenBank/DDBJ whole genome shotgun (WGS) entry which is preliminary data.</text>
</comment>
<dbReference type="Proteomes" id="UP001596143">
    <property type="component" value="Unassembled WGS sequence"/>
</dbReference>
<proteinExistence type="predicted"/>
<evidence type="ECO:0000256" key="1">
    <source>
        <dbReference type="ARBA" id="ARBA00022729"/>
    </source>
</evidence>
<evidence type="ECO:0000256" key="2">
    <source>
        <dbReference type="ARBA" id="ARBA00023139"/>
    </source>
</evidence>
<dbReference type="PANTHER" id="PTHR35936">
    <property type="entry name" value="MEMBRANE-BOUND LYTIC MUREIN TRANSGLYCOSYLASE F"/>
    <property type="match status" value="1"/>
</dbReference>
<feature type="chain" id="PRO_5046871813" evidence="4">
    <location>
        <begin position="19"/>
        <end position="274"/>
    </location>
</feature>
<evidence type="ECO:0000259" key="5">
    <source>
        <dbReference type="SMART" id="SM00062"/>
    </source>
</evidence>
<keyword evidence="2" id="KW-0564">Palmitate</keyword>
<reference evidence="7" key="1">
    <citation type="journal article" date="2019" name="Int. J. Syst. Evol. Microbiol.">
        <title>The Global Catalogue of Microorganisms (GCM) 10K type strain sequencing project: providing services to taxonomists for standard genome sequencing and annotation.</title>
        <authorList>
            <consortium name="The Broad Institute Genomics Platform"/>
            <consortium name="The Broad Institute Genome Sequencing Center for Infectious Disease"/>
            <person name="Wu L."/>
            <person name="Ma J."/>
        </authorList>
    </citation>
    <scope>NUCLEOTIDE SEQUENCE [LARGE SCALE GENOMIC DNA]</scope>
    <source>
        <strain evidence="7">CGMCC 1.15790</strain>
    </source>
</reference>
<feature type="domain" description="Solute-binding protein family 3/N-terminal" evidence="5">
    <location>
        <begin position="31"/>
        <end position="260"/>
    </location>
</feature>
<dbReference type="PROSITE" id="PS51257">
    <property type="entry name" value="PROKAR_LIPOPROTEIN"/>
    <property type="match status" value="1"/>
</dbReference>
<evidence type="ECO:0000313" key="7">
    <source>
        <dbReference type="Proteomes" id="UP001596143"/>
    </source>
</evidence>
<keyword evidence="1 4" id="KW-0732">Signal</keyword>
<dbReference type="Gene3D" id="3.40.190.10">
    <property type="entry name" value="Periplasmic binding protein-like II"/>
    <property type="match status" value="2"/>
</dbReference>
<organism evidence="6 7">
    <name type="scientific">Aliibacillus thermotolerans</name>
    <dbReference type="NCBI Taxonomy" id="1834418"/>
    <lineage>
        <taxon>Bacteria</taxon>
        <taxon>Bacillati</taxon>
        <taxon>Bacillota</taxon>
        <taxon>Bacilli</taxon>
        <taxon>Bacillales</taxon>
        <taxon>Bacillaceae</taxon>
        <taxon>Aliibacillus</taxon>
    </lineage>
</organism>
<dbReference type="CDD" id="cd13710">
    <property type="entry name" value="PBP2_TcyK"/>
    <property type="match status" value="1"/>
</dbReference>
<dbReference type="SMART" id="SM00062">
    <property type="entry name" value="PBPb"/>
    <property type="match status" value="1"/>
</dbReference>
<dbReference type="EMBL" id="JBHSPF010000002">
    <property type="protein sequence ID" value="MFC5627323.1"/>
    <property type="molecule type" value="Genomic_DNA"/>
</dbReference>
<dbReference type="Pfam" id="PF00497">
    <property type="entry name" value="SBP_bac_3"/>
    <property type="match status" value="1"/>
</dbReference>
<dbReference type="InterPro" id="IPR001638">
    <property type="entry name" value="Solute-binding_3/MltF_N"/>
</dbReference>
<sequence>MKIMRFLFVIAVSITWLAGCSKATTEDGKEIIQVAVSAEVNPPFLLADENNEPIGYDIDYLNEVEKRLPQYEFEYVWGEEESNLIGVGAGKFDFAMNWFFSNPEREERFLYPETPYGYSITGLIVHEDTDDIHSLDDMTERELAPVAASGGLRSILNEYNENNDPDIPLITVGSPSNENNLRRVESGRSDAAFLNITTFHAIQEHLHLDLKVGAVVSREPVYAVFHPDHHQLAEDINRVTEELIEDGTLPALAEKWFGVDFFQDLEDISPEDFG</sequence>
<name>A0ABW0U310_9BACI</name>